<gene>
    <name evidence="2" type="ORF">BZ3500_MVSOF-1268-A1-R1_CHR1-3G01662</name>
</gene>
<feature type="compositionally biased region" description="Pro residues" evidence="1">
    <location>
        <begin position="494"/>
        <end position="507"/>
    </location>
</feature>
<feature type="compositionally biased region" description="Polar residues" evidence="1">
    <location>
        <begin position="144"/>
        <end position="154"/>
    </location>
</feature>
<feature type="region of interest" description="Disordered" evidence="1">
    <location>
        <begin position="34"/>
        <end position="95"/>
    </location>
</feature>
<dbReference type="OrthoDB" id="2538060at2759"/>
<keyword evidence="3" id="KW-1185">Reference proteome</keyword>
<evidence type="ECO:0000256" key="1">
    <source>
        <dbReference type="SAM" id="MobiDB-lite"/>
    </source>
</evidence>
<feature type="compositionally biased region" description="Low complexity" evidence="1">
    <location>
        <begin position="310"/>
        <end position="348"/>
    </location>
</feature>
<feature type="region of interest" description="Disordered" evidence="1">
    <location>
        <begin position="410"/>
        <end position="530"/>
    </location>
</feature>
<name>A0A2X0KAV1_9BASI</name>
<feature type="compositionally biased region" description="Low complexity" evidence="1">
    <location>
        <begin position="411"/>
        <end position="425"/>
    </location>
</feature>
<reference evidence="3" key="1">
    <citation type="submission" date="2016-10" db="EMBL/GenBank/DDBJ databases">
        <authorList>
            <person name="Jeantristanb JTB J.-T."/>
            <person name="Ricardo R."/>
        </authorList>
    </citation>
    <scope>NUCLEOTIDE SEQUENCE [LARGE SCALE GENOMIC DNA]</scope>
</reference>
<sequence>MAVAVQAPSRSIHSLGHATLESDMHAELATSAVVSSPSTASALSSSSSSSSLSEQGRPPYARTQQISSKRQRYTHQDESIWTETLPDHVHTPQPLAEDDLEDILAMPVAVELKPRRSQVNLLHSSSNQNLRSPASSAPPLSPSFHTSASPWTAHSNSPARSPASNSKASNTTSQTATNRSIQSHTSRARSRSQSRIARPIDLVAPPMPSRSAPPLETENRNETEGKEESEEQNEWEILQVAEPITRIPTEPAAQPIGEISSDAPAVKFPSVKAITPRQSPTASSGTTGSGRTARNAPPRTPVNTNAPLRSTPSPSTGSTSPPVSGGPRKSKASPSSSLNSRTRTRSAAPRPQKTSPYLDDADALPDATPPWMAAPAPIVFRSGEDGSLRGQGRVDEMVLPAVARRLEAERLTAASSTTSSLLITEWDAQGRPVRAGDVLAPLTKQSSSGASPSPSANEPTTEFGKRGAGDALGAKNTRPQVSLKPLSRTSSLPHPIPAPVPSPPVPTTPVRRPERPSTPQQDLTINGEEIISKKGLCGGCTIS</sequence>
<feature type="compositionally biased region" description="Low complexity" evidence="1">
    <location>
        <begin position="34"/>
        <end position="53"/>
    </location>
</feature>
<feature type="compositionally biased region" description="Polar residues" evidence="1">
    <location>
        <begin position="171"/>
        <end position="181"/>
    </location>
</feature>
<dbReference type="Proteomes" id="UP000249723">
    <property type="component" value="Unassembled WGS sequence"/>
</dbReference>
<feature type="compositionally biased region" description="Low complexity" evidence="1">
    <location>
        <begin position="281"/>
        <end position="294"/>
    </location>
</feature>
<accession>A0A2X0KAV1</accession>
<feature type="compositionally biased region" description="Low complexity" evidence="1">
    <location>
        <begin position="446"/>
        <end position="456"/>
    </location>
</feature>
<protein>
    <submittedName>
        <fullName evidence="2">BZ3500_MvSof-1268-A1-R1_Chr1-3g01662 protein</fullName>
    </submittedName>
</protein>
<dbReference type="AlphaFoldDB" id="A0A2X0KAV1"/>
<feature type="compositionally biased region" description="Basic and acidic residues" evidence="1">
    <location>
        <begin position="382"/>
        <end position="392"/>
    </location>
</feature>
<organism evidence="2 3">
    <name type="scientific">Microbotryum saponariae</name>
    <dbReference type="NCBI Taxonomy" id="289078"/>
    <lineage>
        <taxon>Eukaryota</taxon>
        <taxon>Fungi</taxon>
        <taxon>Dikarya</taxon>
        <taxon>Basidiomycota</taxon>
        <taxon>Pucciniomycotina</taxon>
        <taxon>Microbotryomycetes</taxon>
        <taxon>Microbotryales</taxon>
        <taxon>Microbotryaceae</taxon>
        <taxon>Microbotryum</taxon>
    </lineage>
</organism>
<feature type="compositionally biased region" description="Low complexity" evidence="1">
    <location>
        <begin position="155"/>
        <end position="170"/>
    </location>
</feature>
<proteinExistence type="predicted"/>
<evidence type="ECO:0000313" key="2">
    <source>
        <dbReference type="EMBL" id="SCZ89919.1"/>
    </source>
</evidence>
<feature type="compositionally biased region" description="Basic and acidic residues" evidence="1">
    <location>
        <begin position="217"/>
        <end position="226"/>
    </location>
</feature>
<dbReference type="EMBL" id="FMWP01000014">
    <property type="protein sequence ID" value="SCZ89919.1"/>
    <property type="molecule type" value="Genomic_DNA"/>
</dbReference>
<evidence type="ECO:0000313" key="3">
    <source>
        <dbReference type="Proteomes" id="UP000249723"/>
    </source>
</evidence>
<feature type="region of interest" description="Disordered" evidence="1">
    <location>
        <begin position="125"/>
        <end position="392"/>
    </location>
</feature>